<evidence type="ECO:0000256" key="1">
    <source>
        <dbReference type="ARBA" id="ARBA00004651"/>
    </source>
</evidence>
<proteinExistence type="predicted"/>
<name>A0A133UCE4_9EURY</name>
<feature type="transmembrane region" description="Helical" evidence="6">
    <location>
        <begin position="218"/>
        <end position="240"/>
    </location>
</feature>
<evidence type="ECO:0000256" key="3">
    <source>
        <dbReference type="ARBA" id="ARBA00022692"/>
    </source>
</evidence>
<keyword evidence="3 6" id="KW-0812">Transmembrane</keyword>
<dbReference type="GO" id="GO:0005886">
    <property type="term" value="C:plasma membrane"/>
    <property type="evidence" value="ECO:0007669"/>
    <property type="project" value="UniProtKB-SubCell"/>
</dbReference>
<evidence type="ECO:0000256" key="2">
    <source>
        <dbReference type="ARBA" id="ARBA00022475"/>
    </source>
</evidence>
<feature type="transmembrane region" description="Helical" evidence="6">
    <location>
        <begin position="37"/>
        <end position="54"/>
    </location>
</feature>
<dbReference type="PANTHER" id="PTHR43124:SF3">
    <property type="entry name" value="CHLORAMPHENICOL EFFLUX PUMP RV0191"/>
    <property type="match status" value="1"/>
</dbReference>
<dbReference type="InterPro" id="IPR050189">
    <property type="entry name" value="MFS_Efflux_Transporters"/>
</dbReference>
<comment type="subcellular location">
    <subcellularLocation>
        <location evidence="1">Cell membrane</location>
        <topology evidence="1">Multi-pass membrane protein</topology>
    </subcellularLocation>
</comment>
<dbReference type="InterPro" id="IPR036259">
    <property type="entry name" value="MFS_trans_sf"/>
</dbReference>
<dbReference type="Pfam" id="PF07690">
    <property type="entry name" value="MFS_1"/>
    <property type="match status" value="1"/>
</dbReference>
<feature type="transmembrane region" description="Helical" evidence="6">
    <location>
        <begin position="92"/>
        <end position="114"/>
    </location>
</feature>
<evidence type="ECO:0000256" key="4">
    <source>
        <dbReference type="ARBA" id="ARBA00022989"/>
    </source>
</evidence>
<dbReference type="PANTHER" id="PTHR43124">
    <property type="entry name" value="PURINE EFFLUX PUMP PBUE"/>
    <property type="match status" value="1"/>
</dbReference>
<reference evidence="8 9" key="1">
    <citation type="journal article" date="2016" name="Sci. Rep.">
        <title>Metabolic traits of an uncultured archaeal lineage -MSBL1- from brine pools of the Red Sea.</title>
        <authorList>
            <person name="Mwirichia R."/>
            <person name="Alam I."/>
            <person name="Rashid M."/>
            <person name="Vinu M."/>
            <person name="Ba-Alawi W."/>
            <person name="Anthony Kamau A."/>
            <person name="Kamanda Ngugi D."/>
            <person name="Goker M."/>
            <person name="Klenk H.P."/>
            <person name="Bajic V."/>
            <person name="Stingl U."/>
        </authorList>
    </citation>
    <scope>NUCLEOTIDE SEQUENCE [LARGE SCALE GENOMIC DNA]</scope>
    <source>
        <strain evidence="8">SCGC-AAA259E19</strain>
    </source>
</reference>
<evidence type="ECO:0000256" key="6">
    <source>
        <dbReference type="SAM" id="Phobius"/>
    </source>
</evidence>
<keyword evidence="4 6" id="KW-1133">Transmembrane helix</keyword>
<evidence type="ECO:0000259" key="7">
    <source>
        <dbReference type="PROSITE" id="PS50850"/>
    </source>
</evidence>
<feature type="transmembrane region" description="Helical" evidence="6">
    <location>
        <begin position="12"/>
        <end position="31"/>
    </location>
</feature>
<dbReference type="Gene3D" id="1.20.1250.20">
    <property type="entry name" value="MFS general substrate transporter like domains"/>
    <property type="match status" value="1"/>
</dbReference>
<keyword evidence="2" id="KW-1003">Cell membrane</keyword>
<feature type="domain" description="Major facilitator superfamily (MFS) profile" evidence="7">
    <location>
        <begin position="1"/>
        <end position="271"/>
    </location>
</feature>
<evidence type="ECO:0000256" key="5">
    <source>
        <dbReference type="ARBA" id="ARBA00023136"/>
    </source>
</evidence>
<feature type="transmembrane region" description="Helical" evidence="6">
    <location>
        <begin position="120"/>
        <end position="144"/>
    </location>
</feature>
<dbReference type="SUPFAM" id="SSF103473">
    <property type="entry name" value="MFS general substrate transporter"/>
    <property type="match status" value="1"/>
</dbReference>
<dbReference type="Proteomes" id="UP000070284">
    <property type="component" value="Unassembled WGS sequence"/>
</dbReference>
<feature type="transmembrane region" description="Helical" evidence="6">
    <location>
        <begin position="156"/>
        <end position="174"/>
    </location>
</feature>
<protein>
    <recommendedName>
        <fullName evidence="7">Major facilitator superfamily (MFS) profile domain-containing protein</fullName>
    </recommendedName>
</protein>
<dbReference type="InterPro" id="IPR011701">
    <property type="entry name" value="MFS"/>
</dbReference>
<sequence>MRGEGIGLHESMGNIGAGFAFIVVGLLGGWLGWRLALILMTAPALILAISNLVLGSGLGGDFPGEPTDPEEDPSGDGVGGVLGIEDEKLTPFYFQIGSSIIGGVGFGAFVTFLASFLNQVYGLSTGLAGLLVGMSYLLGFFGNLFGGKISDRIGEVLSYTIFMSLAALPILMVVLLDVPLFLLIPSLALCFLLRSLGNPADKSLLAEHSSISGRGRGYGSLFTSYTFGSFASAPLFGFLIDSFGMKSAFLLIPILFIIGAAVRYRVRQYSD</sequence>
<keyword evidence="9" id="KW-1185">Reference proteome</keyword>
<dbReference type="InterPro" id="IPR020846">
    <property type="entry name" value="MFS_dom"/>
</dbReference>
<gene>
    <name evidence="8" type="ORF">AKJ65_08315</name>
</gene>
<evidence type="ECO:0000313" key="9">
    <source>
        <dbReference type="Proteomes" id="UP000070284"/>
    </source>
</evidence>
<evidence type="ECO:0000313" key="8">
    <source>
        <dbReference type="EMBL" id="KXA91862.1"/>
    </source>
</evidence>
<feature type="transmembrane region" description="Helical" evidence="6">
    <location>
        <begin position="246"/>
        <end position="266"/>
    </location>
</feature>
<dbReference type="AlphaFoldDB" id="A0A133UCE4"/>
<keyword evidence="5 6" id="KW-0472">Membrane</keyword>
<comment type="caution">
    <text evidence="8">The sequence shown here is derived from an EMBL/GenBank/DDBJ whole genome shotgun (WGS) entry which is preliminary data.</text>
</comment>
<dbReference type="EMBL" id="LHXO01000204">
    <property type="protein sequence ID" value="KXA91862.1"/>
    <property type="molecule type" value="Genomic_DNA"/>
</dbReference>
<dbReference type="GO" id="GO:0022857">
    <property type="term" value="F:transmembrane transporter activity"/>
    <property type="evidence" value="ECO:0007669"/>
    <property type="project" value="InterPro"/>
</dbReference>
<dbReference type="PROSITE" id="PS50850">
    <property type="entry name" value="MFS"/>
    <property type="match status" value="1"/>
</dbReference>
<organism evidence="8 9">
    <name type="scientific">candidate division MSBL1 archaeon SCGC-AAA259E19</name>
    <dbReference type="NCBI Taxonomy" id="1698264"/>
    <lineage>
        <taxon>Archaea</taxon>
        <taxon>Methanobacteriati</taxon>
        <taxon>Methanobacteriota</taxon>
        <taxon>candidate division MSBL1</taxon>
    </lineage>
</organism>
<accession>A0A133UCE4</accession>